<evidence type="ECO:0000313" key="2">
    <source>
        <dbReference type="EMBL" id="VEL17745.1"/>
    </source>
</evidence>
<accession>A0A3S5CFV1</accession>
<gene>
    <name evidence="2" type="ORF">PXEA_LOCUS11185</name>
</gene>
<proteinExistence type="predicted"/>
<dbReference type="Proteomes" id="UP000784294">
    <property type="component" value="Unassembled WGS sequence"/>
</dbReference>
<reference evidence="2" key="1">
    <citation type="submission" date="2018-11" db="EMBL/GenBank/DDBJ databases">
        <authorList>
            <consortium name="Pathogen Informatics"/>
        </authorList>
    </citation>
    <scope>NUCLEOTIDE SEQUENCE</scope>
</reference>
<comment type="caution">
    <text evidence="2">The sequence shown here is derived from an EMBL/GenBank/DDBJ whole genome shotgun (WGS) entry which is preliminary data.</text>
</comment>
<sequence length="190" mass="21738">MPKPSAGCLVIRQKRYHEAGPDWQSVGSAKCQRGCYKWGPGLSGTSETYRFIGAQWAQTDRIWGVVHLVDGINPQFCHRLVTVNGGIHQPQCLDNFWEFSSRMPINYRRMNREELLALCQERCIAVAPEASRQDMFLLLRTFDAELERETFVEEDVNPTQDQMETAPMTNTEISPRHASSGFDTAEDRRL</sequence>
<feature type="compositionally biased region" description="Polar residues" evidence="1">
    <location>
        <begin position="157"/>
        <end position="173"/>
    </location>
</feature>
<organism evidence="2 3">
    <name type="scientific">Protopolystoma xenopodis</name>
    <dbReference type="NCBI Taxonomy" id="117903"/>
    <lineage>
        <taxon>Eukaryota</taxon>
        <taxon>Metazoa</taxon>
        <taxon>Spiralia</taxon>
        <taxon>Lophotrochozoa</taxon>
        <taxon>Platyhelminthes</taxon>
        <taxon>Monogenea</taxon>
        <taxon>Polyopisthocotylea</taxon>
        <taxon>Polystomatidea</taxon>
        <taxon>Polystomatidae</taxon>
        <taxon>Protopolystoma</taxon>
    </lineage>
</organism>
<feature type="region of interest" description="Disordered" evidence="1">
    <location>
        <begin position="153"/>
        <end position="190"/>
    </location>
</feature>
<protein>
    <submittedName>
        <fullName evidence="2">Uncharacterized protein</fullName>
    </submittedName>
</protein>
<evidence type="ECO:0000313" key="3">
    <source>
        <dbReference type="Proteomes" id="UP000784294"/>
    </source>
</evidence>
<dbReference type="AlphaFoldDB" id="A0A3S5CFV1"/>
<evidence type="ECO:0000256" key="1">
    <source>
        <dbReference type="SAM" id="MobiDB-lite"/>
    </source>
</evidence>
<dbReference type="EMBL" id="CAAALY010034016">
    <property type="protein sequence ID" value="VEL17745.1"/>
    <property type="molecule type" value="Genomic_DNA"/>
</dbReference>
<name>A0A3S5CFV1_9PLAT</name>
<feature type="non-terminal residue" evidence="2">
    <location>
        <position position="190"/>
    </location>
</feature>
<keyword evidence="3" id="KW-1185">Reference proteome</keyword>